<comment type="caution">
    <text evidence="11">The sequence shown here is derived from an EMBL/GenBank/DDBJ whole genome shotgun (WGS) entry which is preliminary data.</text>
</comment>
<evidence type="ECO:0000256" key="6">
    <source>
        <dbReference type="PROSITE-ProRule" id="PRU00169"/>
    </source>
</evidence>
<evidence type="ECO:0000256" key="1">
    <source>
        <dbReference type="ARBA" id="ARBA00000085"/>
    </source>
</evidence>
<dbReference type="CDD" id="cd00082">
    <property type="entry name" value="HisKA"/>
    <property type="match status" value="1"/>
</dbReference>
<dbReference type="RefSeq" id="WP_114465296.1">
    <property type="nucleotide sequence ID" value="NZ_QPJK01000001.1"/>
</dbReference>
<accession>A0A368Y8Q7</accession>
<dbReference type="Pfam" id="PF00512">
    <property type="entry name" value="HisKA"/>
    <property type="match status" value="1"/>
</dbReference>
<keyword evidence="12" id="KW-1185">Reference proteome</keyword>
<dbReference type="InterPro" id="IPR003661">
    <property type="entry name" value="HisK_dim/P_dom"/>
</dbReference>
<evidence type="ECO:0000256" key="3">
    <source>
        <dbReference type="ARBA" id="ARBA00022553"/>
    </source>
</evidence>
<evidence type="ECO:0000313" key="12">
    <source>
        <dbReference type="Proteomes" id="UP000252884"/>
    </source>
</evidence>
<dbReference type="GO" id="GO:0005886">
    <property type="term" value="C:plasma membrane"/>
    <property type="evidence" value="ECO:0007669"/>
    <property type="project" value="TreeGrafter"/>
</dbReference>
<feature type="transmembrane region" description="Helical" evidence="8">
    <location>
        <begin position="40"/>
        <end position="60"/>
    </location>
</feature>
<protein>
    <recommendedName>
        <fullName evidence="2">histidine kinase</fullName>
        <ecNumber evidence="2">2.7.13.3</ecNumber>
    </recommendedName>
</protein>
<dbReference type="Gene3D" id="3.40.50.2300">
    <property type="match status" value="1"/>
</dbReference>
<dbReference type="InterPro" id="IPR011006">
    <property type="entry name" value="CheY-like_superfamily"/>
</dbReference>
<feature type="transmembrane region" description="Helical" evidence="8">
    <location>
        <begin position="137"/>
        <end position="162"/>
    </location>
</feature>
<dbReference type="GO" id="GO:0000155">
    <property type="term" value="F:phosphorelay sensor kinase activity"/>
    <property type="evidence" value="ECO:0007669"/>
    <property type="project" value="InterPro"/>
</dbReference>
<feature type="transmembrane region" description="Helical" evidence="8">
    <location>
        <begin position="106"/>
        <end position="125"/>
    </location>
</feature>
<dbReference type="SUPFAM" id="SSF47384">
    <property type="entry name" value="Homodimeric domain of signal transducing histidine kinase"/>
    <property type="match status" value="1"/>
</dbReference>
<feature type="region of interest" description="Disordered" evidence="7">
    <location>
        <begin position="1"/>
        <end position="27"/>
    </location>
</feature>
<dbReference type="Pfam" id="PF02518">
    <property type="entry name" value="HATPase_c"/>
    <property type="match status" value="1"/>
</dbReference>
<sequence>MPNAAFTAVESAAPDDTPPVERRARRSTARRLRDAGVDEALASWPACLAAGWLMPLGLAWPGPPGAGVVALLGLAATAALACALIARQLGRMPTAARRRQHARRRACGVLLLAWTVLLCALPWLLPATPTAAAPPVALLALAPLLAALLAPLGPAVALLAAVPASQALAWASHGAAAAAIGSAGAAALLCGALALLGHRRWRRQRQAFSERGDALHALETALRAAHQADRDKTRFLATATHDLRQPVHALGLFAGALELRLLGTEQEPLVRNVIRSIEGLERSFNAMLDVSRLDAGAVEPNLQHFPLRDVFRRLHMQYAGQAEARGLGLRFSPGGKSVTSDPQLLERILGNLLQNALRYTERGGVVLVARSTRDHIHVEVWDTGIGIAPAELPRVFEEFYQCGRSTRGRTQGLGMGLAIVRRLARLLDHGLTVASHPGRGTMFRLAIARGGLPEIRDATAAADTRPMPVPQARAVLVIDDDEAIREGLRILLEEWGYAVAAVASAEAARHAAAGMELPPDLIISDLHLGEDADGIAAIAAVRRQCGYEVPAIVVTGDTTHEELQRAADAGHTVLVKPLQPRKLLGTVRGMLP</sequence>
<dbReference type="EC" id="2.7.13.3" evidence="2"/>
<dbReference type="Gene3D" id="1.10.287.130">
    <property type="match status" value="1"/>
</dbReference>
<dbReference type="Proteomes" id="UP000252884">
    <property type="component" value="Unassembled WGS sequence"/>
</dbReference>
<keyword evidence="5 11" id="KW-0418">Kinase</keyword>
<dbReference type="SUPFAM" id="SSF52172">
    <property type="entry name" value="CheY-like"/>
    <property type="match status" value="1"/>
</dbReference>
<feature type="domain" description="Response regulatory" evidence="10">
    <location>
        <begin position="474"/>
        <end position="591"/>
    </location>
</feature>
<dbReference type="AlphaFoldDB" id="A0A368Y8Q7"/>
<evidence type="ECO:0000259" key="10">
    <source>
        <dbReference type="PROSITE" id="PS50110"/>
    </source>
</evidence>
<feature type="modified residue" description="4-aspartylphosphate" evidence="6">
    <location>
        <position position="525"/>
    </location>
</feature>
<keyword evidence="8" id="KW-0812">Transmembrane</keyword>
<keyword evidence="4" id="KW-0808">Transferase</keyword>
<reference evidence="11 12" key="1">
    <citation type="submission" date="2018-07" db="EMBL/GenBank/DDBJ databases">
        <title>Genomic Encyclopedia of Type Strains, Phase IV (KMG-IV): sequencing the most valuable type-strain genomes for metagenomic binning, comparative biology and taxonomic classification.</title>
        <authorList>
            <person name="Goeker M."/>
        </authorList>
    </citation>
    <scope>NUCLEOTIDE SEQUENCE [LARGE SCALE GENOMIC DNA]</scope>
    <source>
        <strain evidence="11 12">DSM 21634</strain>
    </source>
</reference>
<evidence type="ECO:0000259" key="9">
    <source>
        <dbReference type="PROSITE" id="PS50109"/>
    </source>
</evidence>
<dbReference type="FunFam" id="3.30.565.10:FF:000049">
    <property type="entry name" value="Two-component sensor histidine kinase"/>
    <property type="match status" value="1"/>
</dbReference>
<dbReference type="SMART" id="SM00387">
    <property type="entry name" value="HATPase_c"/>
    <property type="match status" value="1"/>
</dbReference>
<dbReference type="InterPro" id="IPR003594">
    <property type="entry name" value="HATPase_dom"/>
</dbReference>
<comment type="catalytic activity">
    <reaction evidence="1">
        <text>ATP + protein L-histidine = ADP + protein N-phospho-L-histidine.</text>
        <dbReference type="EC" id="2.7.13.3"/>
    </reaction>
</comment>
<dbReference type="SUPFAM" id="SSF55874">
    <property type="entry name" value="ATPase domain of HSP90 chaperone/DNA topoisomerase II/histidine kinase"/>
    <property type="match status" value="1"/>
</dbReference>
<feature type="transmembrane region" description="Helical" evidence="8">
    <location>
        <begin position="66"/>
        <end position="86"/>
    </location>
</feature>
<evidence type="ECO:0000313" key="11">
    <source>
        <dbReference type="EMBL" id="RCW75726.1"/>
    </source>
</evidence>
<name>A0A368Y8Q7_9BURK</name>
<feature type="transmembrane region" description="Helical" evidence="8">
    <location>
        <begin position="174"/>
        <end position="196"/>
    </location>
</feature>
<dbReference type="Pfam" id="PF00072">
    <property type="entry name" value="Response_reg"/>
    <property type="match status" value="1"/>
</dbReference>
<dbReference type="PROSITE" id="PS50110">
    <property type="entry name" value="RESPONSE_REGULATORY"/>
    <property type="match status" value="1"/>
</dbReference>
<keyword evidence="3 6" id="KW-0597">Phosphoprotein</keyword>
<dbReference type="SMART" id="SM00388">
    <property type="entry name" value="HisKA"/>
    <property type="match status" value="1"/>
</dbReference>
<dbReference type="InterPro" id="IPR036097">
    <property type="entry name" value="HisK_dim/P_sf"/>
</dbReference>
<evidence type="ECO:0000256" key="8">
    <source>
        <dbReference type="SAM" id="Phobius"/>
    </source>
</evidence>
<dbReference type="OrthoDB" id="6114847at2"/>
<keyword evidence="8" id="KW-0472">Membrane</keyword>
<gene>
    <name evidence="11" type="ORF">DES41_101321</name>
</gene>
<evidence type="ECO:0000256" key="4">
    <source>
        <dbReference type="ARBA" id="ARBA00022679"/>
    </source>
</evidence>
<dbReference type="GO" id="GO:0009927">
    <property type="term" value="F:histidine phosphotransfer kinase activity"/>
    <property type="evidence" value="ECO:0007669"/>
    <property type="project" value="TreeGrafter"/>
</dbReference>
<keyword evidence="8" id="KW-1133">Transmembrane helix</keyword>
<evidence type="ECO:0000256" key="2">
    <source>
        <dbReference type="ARBA" id="ARBA00012438"/>
    </source>
</evidence>
<dbReference type="InterPro" id="IPR001789">
    <property type="entry name" value="Sig_transdc_resp-reg_receiver"/>
</dbReference>
<dbReference type="PANTHER" id="PTHR43047:SF9">
    <property type="entry name" value="HISTIDINE KINASE"/>
    <property type="match status" value="1"/>
</dbReference>
<dbReference type="InterPro" id="IPR036890">
    <property type="entry name" value="HATPase_C_sf"/>
</dbReference>
<proteinExistence type="predicted"/>
<dbReference type="PANTHER" id="PTHR43047">
    <property type="entry name" value="TWO-COMPONENT HISTIDINE PROTEIN KINASE"/>
    <property type="match status" value="1"/>
</dbReference>
<organism evidence="11 12">
    <name type="scientific">Pseudorhodoferax soli</name>
    <dbReference type="NCBI Taxonomy" id="545864"/>
    <lineage>
        <taxon>Bacteria</taxon>
        <taxon>Pseudomonadati</taxon>
        <taxon>Pseudomonadota</taxon>
        <taxon>Betaproteobacteria</taxon>
        <taxon>Burkholderiales</taxon>
        <taxon>Comamonadaceae</taxon>
    </lineage>
</organism>
<dbReference type="InterPro" id="IPR005467">
    <property type="entry name" value="His_kinase_dom"/>
</dbReference>
<dbReference type="PROSITE" id="PS50109">
    <property type="entry name" value="HIS_KIN"/>
    <property type="match status" value="1"/>
</dbReference>
<dbReference type="EMBL" id="QPJK01000001">
    <property type="protein sequence ID" value="RCW75726.1"/>
    <property type="molecule type" value="Genomic_DNA"/>
</dbReference>
<evidence type="ECO:0000256" key="5">
    <source>
        <dbReference type="ARBA" id="ARBA00022777"/>
    </source>
</evidence>
<dbReference type="InterPro" id="IPR004358">
    <property type="entry name" value="Sig_transdc_His_kin-like_C"/>
</dbReference>
<evidence type="ECO:0000256" key="7">
    <source>
        <dbReference type="SAM" id="MobiDB-lite"/>
    </source>
</evidence>
<dbReference type="Gene3D" id="3.30.565.10">
    <property type="entry name" value="Histidine kinase-like ATPase, C-terminal domain"/>
    <property type="match status" value="1"/>
</dbReference>
<dbReference type="SMART" id="SM00448">
    <property type="entry name" value="REC"/>
    <property type="match status" value="1"/>
</dbReference>
<feature type="domain" description="Histidine kinase" evidence="9">
    <location>
        <begin position="238"/>
        <end position="451"/>
    </location>
</feature>
<dbReference type="PRINTS" id="PR00344">
    <property type="entry name" value="BCTRLSENSOR"/>
</dbReference>